<dbReference type="InterPro" id="IPR029787">
    <property type="entry name" value="Nucleotide_cyclase"/>
</dbReference>
<accession>A0AAV4ZFX3</accession>
<proteinExistence type="predicted"/>
<gene>
    <name evidence="3" type="ORF">BHAOGJBA_0806</name>
</gene>
<evidence type="ECO:0008006" key="5">
    <source>
        <dbReference type="Google" id="ProtNLM"/>
    </source>
</evidence>
<reference evidence="3" key="1">
    <citation type="journal article" date="2016" name="Front. Microbiol.">
        <title>Genome Sequence of the Piezophilic, Mesophilic Sulfate-Reducing Bacterium Desulfovibrio indicus J2T.</title>
        <authorList>
            <person name="Cao J."/>
            <person name="Maignien L."/>
            <person name="Shao Z."/>
            <person name="Alain K."/>
            <person name="Jebbar M."/>
        </authorList>
    </citation>
    <scope>NUCLEOTIDE SEQUENCE</scope>
    <source>
        <strain evidence="3">DSM 16372</strain>
    </source>
</reference>
<feature type="domain" description="PAC" evidence="1">
    <location>
        <begin position="102"/>
        <end position="153"/>
    </location>
</feature>
<evidence type="ECO:0000313" key="3">
    <source>
        <dbReference type="EMBL" id="GJD87304.1"/>
    </source>
</evidence>
<dbReference type="Gene3D" id="3.30.70.270">
    <property type="match status" value="1"/>
</dbReference>
<name>A0AAV4ZFX3_9HYPH</name>
<dbReference type="InterPro" id="IPR035965">
    <property type="entry name" value="PAS-like_dom_sf"/>
</dbReference>
<feature type="domain" description="GGDEF" evidence="2">
    <location>
        <begin position="181"/>
        <end position="312"/>
    </location>
</feature>
<keyword evidence="4" id="KW-1185">Reference proteome</keyword>
<evidence type="ECO:0000313" key="4">
    <source>
        <dbReference type="Proteomes" id="UP001055247"/>
    </source>
</evidence>
<evidence type="ECO:0000259" key="2">
    <source>
        <dbReference type="PROSITE" id="PS50887"/>
    </source>
</evidence>
<dbReference type="SUPFAM" id="SSF55785">
    <property type="entry name" value="PYP-like sensor domain (PAS domain)"/>
    <property type="match status" value="1"/>
</dbReference>
<dbReference type="PANTHER" id="PTHR44757">
    <property type="entry name" value="DIGUANYLATE CYCLASE DGCP"/>
    <property type="match status" value="1"/>
</dbReference>
<protein>
    <recommendedName>
        <fullName evidence="5">Diguanylate cyclase</fullName>
    </recommendedName>
</protein>
<dbReference type="PANTHER" id="PTHR44757:SF2">
    <property type="entry name" value="BIOFILM ARCHITECTURE MAINTENANCE PROTEIN MBAA"/>
    <property type="match status" value="1"/>
</dbReference>
<dbReference type="Gene3D" id="3.30.450.20">
    <property type="entry name" value="PAS domain"/>
    <property type="match status" value="1"/>
</dbReference>
<dbReference type="SUPFAM" id="SSF55073">
    <property type="entry name" value="Nucleotide cyclase"/>
    <property type="match status" value="1"/>
</dbReference>
<dbReference type="PROSITE" id="PS50113">
    <property type="entry name" value="PAC"/>
    <property type="match status" value="1"/>
</dbReference>
<dbReference type="Pfam" id="PF00990">
    <property type="entry name" value="GGDEF"/>
    <property type="match status" value="1"/>
</dbReference>
<comment type="caution">
    <text evidence="3">The sequence shown here is derived from an EMBL/GenBank/DDBJ whole genome shotgun (WGS) entry which is preliminary data.</text>
</comment>
<dbReference type="InterPro" id="IPR000700">
    <property type="entry name" value="PAS-assoc_C"/>
</dbReference>
<dbReference type="InterPro" id="IPR052155">
    <property type="entry name" value="Biofilm_reg_signaling"/>
</dbReference>
<dbReference type="EMBL" id="BPQO01000003">
    <property type="protein sequence ID" value="GJD87304.1"/>
    <property type="molecule type" value="Genomic_DNA"/>
</dbReference>
<organism evidence="3 4">
    <name type="scientific">Methylobacterium hispanicum</name>
    <dbReference type="NCBI Taxonomy" id="270350"/>
    <lineage>
        <taxon>Bacteria</taxon>
        <taxon>Pseudomonadati</taxon>
        <taxon>Pseudomonadota</taxon>
        <taxon>Alphaproteobacteria</taxon>
        <taxon>Hyphomicrobiales</taxon>
        <taxon>Methylobacteriaceae</taxon>
        <taxon>Methylobacterium</taxon>
    </lineage>
</organism>
<dbReference type="SMART" id="SM00267">
    <property type="entry name" value="GGDEF"/>
    <property type="match status" value="1"/>
</dbReference>
<dbReference type="CDD" id="cd01949">
    <property type="entry name" value="GGDEF"/>
    <property type="match status" value="1"/>
</dbReference>
<dbReference type="PROSITE" id="PS50887">
    <property type="entry name" value="GGDEF"/>
    <property type="match status" value="1"/>
</dbReference>
<dbReference type="InterPro" id="IPR043128">
    <property type="entry name" value="Rev_trsase/Diguanyl_cyclase"/>
</dbReference>
<dbReference type="AlphaFoldDB" id="A0AAV4ZFX3"/>
<sequence length="333" mass="35925">MLRPAPVPCIDGPVSAFAATGPAALAHWHRVFEQASATARVGLWECRLSDEALSWSGAVYDLFGLRRGAPLRRGAILECYAPGSLDRLQRLRRTAIRTRTGFRFDAEIVARTGERRWIRLTAAVACENGTPARLYGMKQDVTAELSEAQRLRTLAERDTMTGLANRALFEQRLAAAAGGPAGAALLLVDLDGFKQINDGHGHAAGDLCLVESGARLARICVAAELVARIGGDEFVVLLKDERDRDAPERLADRIIAALNKPIWRDGQSFRLGASVGIARSGGCTGPEWLARADQALYAAKAAGRNTFRSFDRYGGASAGPGRRIPPEARIWIG</sequence>
<dbReference type="Proteomes" id="UP001055247">
    <property type="component" value="Unassembled WGS sequence"/>
</dbReference>
<dbReference type="NCBIfam" id="TIGR00254">
    <property type="entry name" value="GGDEF"/>
    <property type="match status" value="1"/>
</dbReference>
<reference evidence="3" key="2">
    <citation type="submission" date="2021-08" db="EMBL/GenBank/DDBJ databases">
        <authorList>
            <person name="Tani A."/>
            <person name="Ola A."/>
            <person name="Ogura Y."/>
            <person name="Katsura K."/>
            <person name="Hayashi T."/>
        </authorList>
    </citation>
    <scope>NUCLEOTIDE SEQUENCE</scope>
    <source>
        <strain evidence="3">DSM 16372</strain>
    </source>
</reference>
<dbReference type="RefSeq" id="WP_156453789.1">
    <property type="nucleotide sequence ID" value="NZ_BPQO01000003.1"/>
</dbReference>
<evidence type="ECO:0000259" key="1">
    <source>
        <dbReference type="PROSITE" id="PS50113"/>
    </source>
</evidence>
<dbReference type="InterPro" id="IPR000160">
    <property type="entry name" value="GGDEF_dom"/>
</dbReference>